<comment type="function">
    <text evidence="3">Rab9 effector required for endosome to trans-Golgi network (TGN) transport.</text>
</comment>
<dbReference type="KEGG" id="alim:106518225"/>
<dbReference type="OrthoDB" id="10251809at2759"/>
<keyword evidence="5" id="KW-1185">Reference proteome</keyword>
<dbReference type="STRING" id="52670.A0A2I4BAS9"/>
<evidence type="ECO:0000313" key="5">
    <source>
        <dbReference type="Proteomes" id="UP000192220"/>
    </source>
</evidence>
<dbReference type="GeneID" id="106518225"/>
<evidence type="ECO:0000256" key="4">
    <source>
        <dbReference type="ARBA" id="ARBA00039295"/>
    </source>
</evidence>
<sequence length="350" mass="38090">MEFLPVLDPIDKPKEGVWYSLIPRGSIPGVSVGHTCTFITSEDGRKGRILIVGGANPSGSFSDSCIINLDNHEWDTAHWKGLEARYEHCSFVPESCPQSLWVFGGAQKTGNRNCIQKIQLSDNEPCWKSVMTKGEPPSPRTYHTNSACIGDKLFVFSGGEAGADPVPDAKLHVFDTVSSTWSQPETQGRQPAARHGHVVAAVGSRIYIHGGMAGNKFHNDLYSLDSRNMKWEKIQTKGDIPPGVAAHSAVVLGSNLYIFGGMTADGAINSMYKFNTDKNRWTLQKFEGDMPPNRLDHSMCLVPWQMSEVTGDGKQASSSSSTGTINLAFVFGGMDTQGVIHNDCIVTVVK</sequence>
<evidence type="ECO:0000256" key="3">
    <source>
        <dbReference type="ARBA" id="ARBA00037224"/>
    </source>
</evidence>
<dbReference type="CTD" id="10244"/>
<dbReference type="Pfam" id="PF24681">
    <property type="entry name" value="Kelch_KLHDC2_KLHL20_DRC7"/>
    <property type="match status" value="1"/>
</dbReference>
<dbReference type="AlphaFoldDB" id="A0A2I4BAS9"/>
<evidence type="ECO:0000313" key="6">
    <source>
        <dbReference type="RefSeq" id="XP_013864863.1"/>
    </source>
</evidence>
<dbReference type="RefSeq" id="XP_013864863.1">
    <property type="nucleotide sequence ID" value="XM_014009409.1"/>
</dbReference>
<dbReference type="Proteomes" id="UP000192220">
    <property type="component" value="Unplaced"/>
</dbReference>
<dbReference type="InterPro" id="IPR052124">
    <property type="entry name" value="Rab9_kelch_effector"/>
</dbReference>
<dbReference type="RefSeq" id="XP_013864864.1">
    <property type="nucleotide sequence ID" value="XM_014009410.1"/>
</dbReference>
<protein>
    <recommendedName>
        <fullName evidence="4">Rab9 effector protein with kelch motifs</fullName>
    </recommendedName>
</protein>
<keyword evidence="1" id="KW-0880">Kelch repeat</keyword>
<reference evidence="6 7" key="1">
    <citation type="submission" date="2025-04" db="UniProtKB">
        <authorList>
            <consortium name="RefSeq"/>
        </authorList>
    </citation>
    <scope>IDENTIFICATION</scope>
    <source>
        <strain evidence="6 7">Quisiro</strain>
        <tissue evidence="6 7">Liver</tissue>
    </source>
</reference>
<name>A0A2I4BAS9_AUSLI</name>
<evidence type="ECO:0000313" key="7">
    <source>
        <dbReference type="RefSeq" id="XP_013864864.1"/>
    </source>
</evidence>
<organism evidence="5 7">
    <name type="scientific">Austrofundulus limnaeus</name>
    <name type="common">Annual killifish</name>
    <dbReference type="NCBI Taxonomy" id="52670"/>
    <lineage>
        <taxon>Eukaryota</taxon>
        <taxon>Metazoa</taxon>
        <taxon>Chordata</taxon>
        <taxon>Craniata</taxon>
        <taxon>Vertebrata</taxon>
        <taxon>Euteleostomi</taxon>
        <taxon>Actinopterygii</taxon>
        <taxon>Neopterygii</taxon>
        <taxon>Teleostei</taxon>
        <taxon>Neoteleostei</taxon>
        <taxon>Acanthomorphata</taxon>
        <taxon>Ovalentaria</taxon>
        <taxon>Atherinomorphae</taxon>
        <taxon>Cyprinodontiformes</taxon>
        <taxon>Rivulidae</taxon>
        <taxon>Austrofundulus</taxon>
    </lineage>
</organism>
<keyword evidence="2" id="KW-0677">Repeat</keyword>
<accession>A0A2I4BAS9</accession>
<proteinExistence type="predicted"/>
<dbReference type="Gene3D" id="2.120.10.80">
    <property type="entry name" value="Kelch-type beta propeller"/>
    <property type="match status" value="2"/>
</dbReference>
<evidence type="ECO:0000256" key="2">
    <source>
        <dbReference type="ARBA" id="ARBA00022737"/>
    </source>
</evidence>
<evidence type="ECO:0000256" key="1">
    <source>
        <dbReference type="ARBA" id="ARBA00022441"/>
    </source>
</evidence>
<dbReference type="PANTHER" id="PTHR46647:SF1">
    <property type="entry name" value="RAB9 EFFECTOR PROTEIN WITH KELCH MOTIFS"/>
    <property type="match status" value="1"/>
</dbReference>
<dbReference type="SUPFAM" id="SSF117281">
    <property type="entry name" value="Kelch motif"/>
    <property type="match status" value="1"/>
</dbReference>
<dbReference type="InterPro" id="IPR015915">
    <property type="entry name" value="Kelch-typ_b-propeller"/>
</dbReference>
<dbReference type="PANTHER" id="PTHR46647">
    <property type="entry name" value="RAB9 EFFECTOR PROTEIN WITH KELCH MOTIFS"/>
    <property type="match status" value="1"/>
</dbReference>
<gene>
    <name evidence="6 7" type="primary">rabepk</name>
</gene>